<dbReference type="Proteomes" id="UP000050741">
    <property type="component" value="Unassembled WGS sequence"/>
</dbReference>
<name>A0A183CJA9_GLOPA</name>
<accession>A0A183CJA9</accession>
<proteinExistence type="predicted"/>
<reference evidence="1" key="2">
    <citation type="submission" date="2014-05" db="EMBL/GenBank/DDBJ databases">
        <title>The genome and life-stage specific transcriptomes of Globodera pallida elucidate key aspects of plant parasitism by a cyst nematode.</title>
        <authorList>
            <person name="Cotton J.A."/>
            <person name="Lilley C.J."/>
            <person name="Jones L.M."/>
            <person name="Kikuchi T."/>
            <person name="Reid A.J."/>
            <person name="Thorpe P."/>
            <person name="Tsai I.J."/>
            <person name="Beasley H."/>
            <person name="Blok V."/>
            <person name="Cock P.J.A."/>
            <person name="Van den Akker S.E."/>
            <person name="Holroyd N."/>
            <person name="Hunt M."/>
            <person name="Mantelin S."/>
            <person name="Naghra H."/>
            <person name="Pain A."/>
            <person name="Palomares-Rius J.E."/>
            <person name="Zarowiecki M."/>
            <person name="Berriman M."/>
            <person name="Jones J.T."/>
            <person name="Urwin P.E."/>
        </authorList>
    </citation>
    <scope>NUCLEOTIDE SEQUENCE [LARGE SCALE GENOMIC DNA]</scope>
    <source>
        <strain evidence="1">Lindley</strain>
    </source>
</reference>
<organism evidence="1 2">
    <name type="scientific">Globodera pallida</name>
    <name type="common">Potato cyst nematode worm</name>
    <name type="synonym">Heterodera pallida</name>
    <dbReference type="NCBI Taxonomy" id="36090"/>
    <lineage>
        <taxon>Eukaryota</taxon>
        <taxon>Metazoa</taxon>
        <taxon>Ecdysozoa</taxon>
        <taxon>Nematoda</taxon>
        <taxon>Chromadorea</taxon>
        <taxon>Rhabditida</taxon>
        <taxon>Tylenchina</taxon>
        <taxon>Tylenchomorpha</taxon>
        <taxon>Tylenchoidea</taxon>
        <taxon>Heteroderidae</taxon>
        <taxon>Heteroderinae</taxon>
        <taxon>Globodera</taxon>
    </lineage>
</organism>
<evidence type="ECO:0000313" key="2">
    <source>
        <dbReference type="WBParaSite" id="GPLIN_001296500"/>
    </source>
</evidence>
<protein>
    <submittedName>
        <fullName evidence="2">Secreted protein</fullName>
    </submittedName>
</protein>
<keyword evidence="1" id="KW-1185">Reference proteome</keyword>
<reference evidence="1" key="1">
    <citation type="submission" date="2013-12" db="EMBL/GenBank/DDBJ databases">
        <authorList>
            <person name="Aslett M."/>
        </authorList>
    </citation>
    <scope>NUCLEOTIDE SEQUENCE [LARGE SCALE GENOMIC DNA]</scope>
    <source>
        <strain evidence="1">Lindley</strain>
    </source>
</reference>
<dbReference type="AlphaFoldDB" id="A0A183CJA9"/>
<sequence>MPCAMATVLSFELHLPRTLMGVCPADLESLPWKTIRLFISCRAQGLGPFQNFGSLGLKIACGSSRRELLGRSLHGLYCLG</sequence>
<reference evidence="2" key="3">
    <citation type="submission" date="2016-06" db="UniProtKB">
        <authorList>
            <consortium name="WormBaseParasite"/>
        </authorList>
    </citation>
    <scope>IDENTIFICATION</scope>
</reference>
<evidence type="ECO:0000313" key="1">
    <source>
        <dbReference type="Proteomes" id="UP000050741"/>
    </source>
</evidence>
<dbReference type="WBParaSite" id="GPLIN_001296500">
    <property type="protein sequence ID" value="GPLIN_001296500"/>
    <property type="gene ID" value="GPLIN_001296500"/>
</dbReference>